<feature type="transmembrane region" description="Helical" evidence="1">
    <location>
        <begin position="336"/>
        <end position="356"/>
    </location>
</feature>
<dbReference type="PANTHER" id="PTHR23542">
    <property type="match status" value="1"/>
</dbReference>
<accession>A0ABY6E7H4</accession>
<dbReference type="Gene3D" id="1.20.1250.20">
    <property type="entry name" value="MFS general substrate transporter like domains"/>
    <property type="match status" value="1"/>
</dbReference>
<keyword evidence="3" id="KW-1185">Reference proteome</keyword>
<feature type="transmembrane region" description="Helical" evidence="1">
    <location>
        <begin position="141"/>
        <end position="160"/>
    </location>
</feature>
<evidence type="ECO:0000256" key="1">
    <source>
        <dbReference type="SAM" id="Phobius"/>
    </source>
</evidence>
<dbReference type="SUPFAM" id="SSF103473">
    <property type="entry name" value="MFS general substrate transporter"/>
    <property type="match status" value="1"/>
</dbReference>
<feature type="transmembrane region" description="Helical" evidence="1">
    <location>
        <begin position="277"/>
        <end position="293"/>
    </location>
</feature>
<dbReference type="InterPro" id="IPR036259">
    <property type="entry name" value="MFS_trans_sf"/>
</dbReference>
<evidence type="ECO:0008006" key="4">
    <source>
        <dbReference type="Google" id="ProtNLM"/>
    </source>
</evidence>
<dbReference type="Proteomes" id="UP001061298">
    <property type="component" value="Chromosome"/>
</dbReference>
<keyword evidence="1" id="KW-1133">Transmembrane helix</keyword>
<dbReference type="EMBL" id="CP106793">
    <property type="protein sequence ID" value="UXY22625.1"/>
    <property type="molecule type" value="Genomic_DNA"/>
</dbReference>
<protein>
    <recommendedName>
        <fullName evidence="4">MFS transporter</fullName>
    </recommendedName>
</protein>
<dbReference type="PANTHER" id="PTHR23542:SF1">
    <property type="entry name" value="MAJOR FACILITATOR SUPERFAMILY (MFS) PROFILE DOMAIN-CONTAINING PROTEIN"/>
    <property type="match status" value="1"/>
</dbReference>
<feature type="transmembrane region" description="Helical" evidence="1">
    <location>
        <begin position="47"/>
        <end position="68"/>
    </location>
</feature>
<feature type="transmembrane region" description="Helical" evidence="1">
    <location>
        <begin position="242"/>
        <end position="265"/>
    </location>
</feature>
<gene>
    <name evidence="2" type="ORF">N8I84_30905</name>
</gene>
<feature type="transmembrane region" description="Helical" evidence="1">
    <location>
        <begin position="12"/>
        <end position="35"/>
    </location>
</feature>
<organism evidence="2 3">
    <name type="scientific">Streptomyces cynarae</name>
    <dbReference type="NCBI Taxonomy" id="2981134"/>
    <lineage>
        <taxon>Bacteria</taxon>
        <taxon>Bacillati</taxon>
        <taxon>Actinomycetota</taxon>
        <taxon>Actinomycetes</taxon>
        <taxon>Kitasatosporales</taxon>
        <taxon>Streptomycetaceae</taxon>
        <taxon>Streptomyces</taxon>
    </lineage>
</organism>
<proteinExistence type="predicted"/>
<name>A0ABY6E7H4_9ACTN</name>
<evidence type="ECO:0000313" key="2">
    <source>
        <dbReference type="EMBL" id="UXY22625.1"/>
    </source>
</evidence>
<sequence length="407" mass="41457">MSYRTILTRQTGAWAFTASMTRLPVAMAPLAMVFLGHGATGGYSTGSVLAAFFIAGEVVGAWALGTFLHPRRLRLHLSTGLGVGAAAFTALALWPDAALPVLAAASFVAGGAPAASPGALRTLLTSVVDDKDVARAFSADSILTELVWLAAPGLVVLLALQAGPGVPMAVCALCLVLGTAMVFTLRSARAVEADAAEGGERAPTSVVLSGWPIYVTSAAAMSLMAVSELVLTPLLQYRDLPVGLAGVLLMVFAGLSALGAFVYGLRSWPGTARTHSLVCLVGTAAGITVVALVPGLTGIVLGFLAAGVLQAVVMVTRNLSLREALPNSAHTAGYSVMYAVQGIGYSLSAVFAAVMLDRSTPSAAILTGVAFTLLLTAVSTLAERRAQPATAPLPVKKQCETPESSPS</sequence>
<dbReference type="RefSeq" id="WP_263232694.1">
    <property type="nucleotide sequence ID" value="NZ_CP106793.1"/>
</dbReference>
<feature type="transmembrane region" description="Helical" evidence="1">
    <location>
        <begin position="206"/>
        <end position="230"/>
    </location>
</feature>
<feature type="transmembrane region" description="Helical" evidence="1">
    <location>
        <begin position="299"/>
        <end position="316"/>
    </location>
</feature>
<feature type="transmembrane region" description="Helical" evidence="1">
    <location>
        <begin position="166"/>
        <end position="185"/>
    </location>
</feature>
<evidence type="ECO:0000313" key="3">
    <source>
        <dbReference type="Proteomes" id="UP001061298"/>
    </source>
</evidence>
<keyword evidence="1" id="KW-0472">Membrane</keyword>
<keyword evidence="1" id="KW-0812">Transmembrane</keyword>
<reference evidence="2" key="1">
    <citation type="submission" date="2022-10" db="EMBL/GenBank/DDBJ databases">
        <authorList>
            <person name="Mo P."/>
        </authorList>
    </citation>
    <scope>NUCLEOTIDE SEQUENCE</scope>
    <source>
        <strain evidence="2">HUAS 13-4</strain>
    </source>
</reference>
<feature type="transmembrane region" description="Helical" evidence="1">
    <location>
        <begin position="75"/>
        <end position="94"/>
    </location>
</feature>
<feature type="transmembrane region" description="Helical" evidence="1">
    <location>
        <begin position="100"/>
        <end position="120"/>
    </location>
</feature>
<feature type="transmembrane region" description="Helical" evidence="1">
    <location>
        <begin position="362"/>
        <end position="382"/>
    </location>
</feature>